<sequence length="68" mass="8010">MRGRYRTMDCAIRITHILRTFVQETVKRRFEAQTQSYVYGTSLNRTESNEAKMSVDATQTESGEKKRF</sequence>
<keyword evidence="2" id="KW-1185">Reference proteome</keyword>
<dbReference type="AlphaFoldDB" id="A0A1I7YH32"/>
<accession>A0A1I7YH32</accession>
<dbReference type="Proteomes" id="UP000095287">
    <property type="component" value="Unplaced"/>
</dbReference>
<name>A0A1I7YH32_9BILA</name>
<protein>
    <submittedName>
        <fullName evidence="3">Ovule protein</fullName>
    </submittedName>
</protein>
<evidence type="ECO:0000313" key="3">
    <source>
        <dbReference type="WBParaSite" id="L893_g16301.t1"/>
    </source>
</evidence>
<proteinExistence type="predicted"/>
<feature type="region of interest" description="Disordered" evidence="1">
    <location>
        <begin position="48"/>
        <end position="68"/>
    </location>
</feature>
<dbReference type="WBParaSite" id="L893_g16301.t1">
    <property type="protein sequence ID" value="L893_g16301.t1"/>
    <property type="gene ID" value="L893_g16301"/>
</dbReference>
<reference evidence="3" key="1">
    <citation type="submission" date="2016-11" db="UniProtKB">
        <authorList>
            <consortium name="WormBaseParasite"/>
        </authorList>
    </citation>
    <scope>IDENTIFICATION</scope>
</reference>
<evidence type="ECO:0000256" key="1">
    <source>
        <dbReference type="SAM" id="MobiDB-lite"/>
    </source>
</evidence>
<organism evidence="2 3">
    <name type="scientific">Steinernema glaseri</name>
    <dbReference type="NCBI Taxonomy" id="37863"/>
    <lineage>
        <taxon>Eukaryota</taxon>
        <taxon>Metazoa</taxon>
        <taxon>Ecdysozoa</taxon>
        <taxon>Nematoda</taxon>
        <taxon>Chromadorea</taxon>
        <taxon>Rhabditida</taxon>
        <taxon>Tylenchina</taxon>
        <taxon>Panagrolaimomorpha</taxon>
        <taxon>Strongyloidoidea</taxon>
        <taxon>Steinernematidae</taxon>
        <taxon>Steinernema</taxon>
    </lineage>
</organism>
<evidence type="ECO:0000313" key="2">
    <source>
        <dbReference type="Proteomes" id="UP000095287"/>
    </source>
</evidence>